<feature type="region of interest" description="Disordered" evidence="1">
    <location>
        <begin position="132"/>
        <end position="158"/>
    </location>
</feature>
<dbReference type="EMBL" id="KN847900">
    <property type="protein sequence ID" value="KIR41320.1"/>
    <property type="molecule type" value="Genomic_DNA"/>
</dbReference>
<evidence type="ECO:0000313" key="2">
    <source>
        <dbReference type="EMBL" id="KIR41320.1"/>
    </source>
</evidence>
<evidence type="ECO:0000256" key="1">
    <source>
        <dbReference type="SAM" id="MobiDB-lite"/>
    </source>
</evidence>
<accession>A0A0D0V902</accession>
<proteinExistence type="predicted"/>
<gene>
    <name evidence="2" type="ORF">I313_02446</name>
</gene>
<keyword evidence="3" id="KW-1185">Reference proteome</keyword>
<evidence type="ECO:0000313" key="3">
    <source>
        <dbReference type="Proteomes" id="UP000053392"/>
    </source>
</evidence>
<dbReference type="HOGENOM" id="CLU_1277565_0_0_1"/>
<organism evidence="2 3">
    <name type="scientific">Cryptococcus deuterogattii Ram5</name>
    <dbReference type="NCBI Taxonomy" id="1296110"/>
    <lineage>
        <taxon>Eukaryota</taxon>
        <taxon>Fungi</taxon>
        <taxon>Dikarya</taxon>
        <taxon>Basidiomycota</taxon>
        <taxon>Agaricomycotina</taxon>
        <taxon>Tremellomycetes</taxon>
        <taxon>Tremellales</taxon>
        <taxon>Cryptococcaceae</taxon>
        <taxon>Cryptococcus</taxon>
        <taxon>Cryptococcus gattii species complex</taxon>
    </lineage>
</organism>
<dbReference type="Proteomes" id="UP000053392">
    <property type="component" value="Unassembled WGS sequence"/>
</dbReference>
<protein>
    <submittedName>
        <fullName evidence="2">Uncharacterized protein</fullName>
    </submittedName>
</protein>
<name>A0A0D0V902_9TREE</name>
<dbReference type="AlphaFoldDB" id="A0A0D0V902"/>
<reference evidence="2 3" key="1">
    <citation type="submission" date="2015-01" db="EMBL/GenBank/DDBJ databases">
        <title>The Genome Sequence of Cryptococcus gattii Ram5.</title>
        <authorList>
            <consortium name="The Broad Institute Genomics Platform"/>
            <person name="Cuomo C."/>
            <person name="Litvintseva A."/>
            <person name="Chen Y."/>
            <person name="Heitman J."/>
            <person name="Sun S."/>
            <person name="Springer D."/>
            <person name="Dromer F."/>
            <person name="Young S."/>
            <person name="Zeng Q."/>
            <person name="Gargeya S."/>
            <person name="Abouelleil A."/>
            <person name="Alvarado L."/>
            <person name="Chapman S.B."/>
            <person name="Gainer-Dewar J."/>
            <person name="Goldberg J."/>
            <person name="Griggs A."/>
            <person name="Gujja S."/>
            <person name="Hansen M."/>
            <person name="Howarth C."/>
            <person name="Imamovic A."/>
            <person name="Larimer J."/>
            <person name="Murphy C."/>
            <person name="Naylor J."/>
            <person name="Pearson M."/>
            <person name="Priest M."/>
            <person name="Roberts A."/>
            <person name="Saif S."/>
            <person name="Shea T."/>
            <person name="Sykes S."/>
            <person name="Wortman J."/>
            <person name="Nusbaum C."/>
            <person name="Birren B."/>
        </authorList>
    </citation>
    <scope>NUCLEOTIDE SEQUENCE [LARGE SCALE GENOMIC DNA]</scope>
    <source>
        <strain evidence="2 3">Ram5</strain>
    </source>
</reference>
<sequence>MSLVAVSEDSARTRNAQRWNYRCTRRNRSSYPRTHSIRAKPWRYNIITKVGGNIQIHFVNVSGSSSPPFHLMSAGSSQHPMILLANLISTTEGSMTATVEGCSAVRGKVMEKGSHREMEGTVQFAELGKEIGKEKDIENGTKQGSEGNDQSRPLSMFHRKPSPLFKHVHCNEHRLCFQHLRDDLQHPKNEPNLRYHSLFISSYFCLGCSLPYLTGL</sequence>
<dbReference type="OrthoDB" id="10599265at2759"/>
<feature type="compositionally biased region" description="Polar residues" evidence="1">
    <location>
        <begin position="140"/>
        <end position="153"/>
    </location>
</feature>